<protein>
    <submittedName>
        <fullName evidence="1">Segregation and condensation protein A</fullName>
    </submittedName>
</protein>
<dbReference type="Gene3D" id="1.10.10.580">
    <property type="entry name" value="Structural maintenance of chromosome 1. Chain E"/>
    <property type="match status" value="1"/>
</dbReference>
<comment type="caution">
    <text evidence="1">The sequence shown here is derived from an EMBL/GenBank/DDBJ whole genome shotgun (WGS) entry which is preliminary data.</text>
</comment>
<dbReference type="EMBL" id="VSSQ01022591">
    <property type="protein sequence ID" value="MPM69002.1"/>
    <property type="molecule type" value="Genomic_DNA"/>
</dbReference>
<dbReference type="InterPro" id="IPR003768">
    <property type="entry name" value="ScpA"/>
</dbReference>
<dbReference type="Pfam" id="PF02616">
    <property type="entry name" value="SMC_ScpA"/>
    <property type="match status" value="1"/>
</dbReference>
<gene>
    <name evidence="1" type="primary">scpA_35</name>
    <name evidence="1" type="ORF">SDC9_115939</name>
</gene>
<dbReference type="AlphaFoldDB" id="A0A645BUS3"/>
<sequence>MNDVITMLIKNNGRMKFTDTIIRSGSRPEMIAAFLAILELIKLQRIAIAQQVQFGPIYLMLRGEYT</sequence>
<organism evidence="1">
    <name type="scientific">bioreactor metagenome</name>
    <dbReference type="NCBI Taxonomy" id="1076179"/>
    <lineage>
        <taxon>unclassified sequences</taxon>
        <taxon>metagenomes</taxon>
        <taxon>ecological metagenomes</taxon>
    </lineage>
</organism>
<proteinExistence type="predicted"/>
<dbReference type="InterPro" id="IPR023093">
    <property type="entry name" value="ScpA-like_C"/>
</dbReference>
<name>A0A645BUS3_9ZZZZ</name>
<accession>A0A645BUS3</accession>
<reference evidence="1" key="1">
    <citation type="submission" date="2019-08" db="EMBL/GenBank/DDBJ databases">
        <authorList>
            <person name="Kucharzyk K."/>
            <person name="Murdoch R.W."/>
            <person name="Higgins S."/>
            <person name="Loffler F."/>
        </authorList>
    </citation>
    <scope>NUCLEOTIDE SEQUENCE</scope>
</reference>
<evidence type="ECO:0000313" key="1">
    <source>
        <dbReference type="EMBL" id="MPM69002.1"/>
    </source>
</evidence>